<dbReference type="EMBL" id="JABFCS010000001">
    <property type="protein sequence ID" value="NNU42596.1"/>
    <property type="molecule type" value="Genomic_DNA"/>
</dbReference>
<proteinExistence type="predicted"/>
<evidence type="ECO:0000313" key="1">
    <source>
        <dbReference type="EMBL" id="NNU42596.1"/>
    </source>
</evidence>
<protein>
    <submittedName>
        <fullName evidence="1">Uncharacterized protein</fullName>
    </submittedName>
</protein>
<organism evidence="1 2">
    <name type="scientific">Ramlibacter montanisoli</name>
    <dbReference type="NCBI Taxonomy" id="2732512"/>
    <lineage>
        <taxon>Bacteria</taxon>
        <taxon>Pseudomonadati</taxon>
        <taxon>Pseudomonadota</taxon>
        <taxon>Betaproteobacteria</taxon>
        <taxon>Burkholderiales</taxon>
        <taxon>Comamonadaceae</taxon>
        <taxon>Ramlibacter</taxon>
    </lineage>
</organism>
<dbReference type="AlphaFoldDB" id="A0A849KAR6"/>
<keyword evidence="2" id="KW-1185">Reference proteome</keyword>
<evidence type="ECO:0000313" key="2">
    <source>
        <dbReference type="Proteomes" id="UP000552954"/>
    </source>
</evidence>
<name>A0A849KAR6_9BURK</name>
<accession>A0A849KAR6</accession>
<comment type="caution">
    <text evidence="1">The sequence shown here is derived from an EMBL/GenBank/DDBJ whole genome shotgun (WGS) entry which is preliminary data.</text>
</comment>
<gene>
    <name evidence="1" type="ORF">HK415_04585</name>
</gene>
<reference evidence="1 2" key="1">
    <citation type="submission" date="2020-05" db="EMBL/GenBank/DDBJ databases">
        <authorList>
            <person name="Khan S.A."/>
            <person name="Jeon C.O."/>
            <person name="Chun B.H."/>
        </authorList>
    </citation>
    <scope>NUCLEOTIDE SEQUENCE [LARGE SCALE GENOMIC DNA]</scope>
    <source>
        <strain evidence="1 2">B156</strain>
    </source>
</reference>
<sequence length="82" mass="8859">MLRNLSDVLMDLHNGLQGAAQRAGVQVTQAEMTLPVDTALTLKDGGCVLLADVARSYADAGWHQQSCRLSLVWQQLPTEALP</sequence>
<dbReference type="RefSeq" id="WP_171556942.1">
    <property type="nucleotide sequence ID" value="NZ_JABFCS010000001.1"/>
</dbReference>
<reference evidence="1 2" key="2">
    <citation type="submission" date="2020-06" db="EMBL/GenBank/DDBJ databases">
        <title>Ramlibacter rhizophilus sp. nov., isolated from rhizosphere soil of national flower Mugunghwa from South Korea.</title>
        <authorList>
            <person name="Zheng-Fei Y."/>
            <person name="Huan T."/>
        </authorList>
    </citation>
    <scope>NUCLEOTIDE SEQUENCE [LARGE SCALE GENOMIC DNA]</scope>
    <source>
        <strain evidence="1 2">B156</strain>
    </source>
</reference>
<dbReference type="Proteomes" id="UP000552954">
    <property type="component" value="Unassembled WGS sequence"/>
</dbReference>